<name>A0AAW1R804_9CHLO</name>
<evidence type="ECO:0000256" key="1">
    <source>
        <dbReference type="SAM" id="MobiDB-lite"/>
    </source>
</evidence>
<organism evidence="4 5">
    <name type="scientific">[Myrmecia] bisecta</name>
    <dbReference type="NCBI Taxonomy" id="41462"/>
    <lineage>
        <taxon>Eukaryota</taxon>
        <taxon>Viridiplantae</taxon>
        <taxon>Chlorophyta</taxon>
        <taxon>core chlorophytes</taxon>
        <taxon>Trebouxiophyceae</taxon>
        <taxon>Trebouxiales</taxon>
        <taxon>Trebouxiaceae</taxon>
        <taxon>Myrmecia</taxon>
    </lineage>
</organism>
<protein>
    <recommendedName>
        <fullName evidence="3">Zinc finger HIT domain-containing protein</fullName>
    </recommendedName>
</protein>
<feature type="region of interest" description="Disordered" evidence="1">
    <location>
        <begin position="27"/>
        <end position="47"/>
    </location>
</feature>
<accession>A0AAW1R804</accession>
<feature type="chain" id="PRO_5043508833" description="Zinc finger HIT domain-containing protein" evidence="2">
    <location>
        <begin position="25"/>
        <end position="116"/>
    </location>
</feature>
<keyword evidence="5" id="KW-1185">Reference proteome</keyword>
<dbReference type="AlphaFoldDB" id="A0AAW1R804"/>
<comment type="caution">
    <text evidence="4">The sequence shown here is derived from an EMBL/GenBank/DDBJ whole genome shotgun (WGS) entry which is preliminary data.</text>
</comment>
<evidence type="ECO:0000259" key="3">
    <source>
        <dbReference type="Pfam" id="PF21373"/>
    </source>
</evidence>
<dbReference type="Proteomes" id="UP001489004">
    <property type="component" value="Unassembled WGS sequence"/>
</dbReference>
<proteinExistence type="predicted"/>
<reference evidence="4 5" key="1">
    <citation type="journal article" date="2024" name="Nat. Commun.">
        <title>Phylogenomics reveals the evolutionary origins of lichenization in chlorophyte algae.</title>
        <authorList>
            <person name="Puginier C."/>
            <person name="Libourel C."/>
            <person name="Otte J."/>
            <person name="Skaloud P."/>
            <person name="Haon M."/>
            <person name="Grisel S."/>
            <person name="Petersen M."/>
            <person name="Berrin J.G."/>
            <person name="Delaux P.M."/>
            <person name="Dal Grande F."/>
            <person name="Keller J."/>
        </authorList>
    </citation>
    <scope>NUCLEOTIDE SEQUENCE [LARGE SCALE GENOMIC DNA]</scope>
    <source>
        <strain evidence="4 5">SAG 2043</strain>
    </source>
</reference>
<dbReference type="InterPro" id="IPR048371">
    <property type="entry name" value="ZNHIT3_C"/>
</dbReference>
<dbReference type="EMBL" id="JALJOR010000001">
    <property type="protein sequence ID" value="KAK9829766.1"/>
    <property type="molecule type" value="Genomic_DNA"/>
</dbReference>
<keyword evidence="2" id="KW-0732">Signal</keyword>
<evidence type="ECO:0000313" key="4">
    <source>
        <dbReference type="EMBL" id="KAK9829766.1"/>
    </source>
</evidence>
<gene>
    <name evidence="4" type="ORF">WJX72_007768</name>
</gene>
<feature type="domain" description="Zinc finger HIT" evidence="3">
    <location>
        <begin position="53"/>
        <end position="107"/>
    </location>
</feature>
<evidence type="ECO:0000256" key="2">
    <source>
        <dbReference type="SAM" id="SignalP"/>
    </source>
</evidence>
<sequence>MRKQPGSNVVVHLLVRLLLGVAWPQQQPAEPAALKPEAETEEAEGTSCLRQEQLELLVGSEELRAMLRDERLQQAIKQIDSSKDREAALDRALQSPNFEDFSNKVLTTIMPDMREP</sequence>
<feature type="signal peptide" evidence="2">
    <location>
        <begin position="1"/>
        <end position="24"/>
    </location>
</feature>
<dbReference type="Pfam" id="PF21373">
    <property type="entry name" value="ZNHIT3_C"/>
    <property type="match status" value="1"/>
</dbReference>
<evidence type="ECO:0000313" key="5">
    <source>
        <dbReference type="Proteomes" id="UP001489004"/>
    </source>
</evidence>